<keyword evidence="6" id="KW-0406">Ion transport</keyword>
<keyword evidence="2 10" id="KW-0813">Transport</keyword>
<dbReference type="EMBL" id="JAMQGP010000009">
    <property type="protein sequence ID" value="MCM2681148.1"/>
    <property type="molecule type" value="Genomic_DNA"/>
</dbReference>
<evidence type="ECO:0000256" key="5">
    <source>
        <dbReference type="ARBA" id="ARBA00022729"/>
    </source>
</evidence>
<dbReference type="GO" id="GO:0015889">
    <property type="term" value="P:cobalamin transport"/>
    <property type="evidence" value="ECO:0007669"/>
    <property type="project" value="TreeGrafter"/>
</dbReference>
<keyword evidence="16" id="KW-1185">Reference proteome</keyword>
<comment type="similarity">
    <text evidence="10 11">Belongs to the TonB-dependent receptor family.</text>
</comment>
<dbReference type="PANTHER" id="PTHR30069:SF53">
    <property type="entry name" value="COLICIN I RECEPTOR-RELATED"/>
    <property type="match status" value="1"/>
</dbReference>
<evidence type="ECO:0000256" key="1">
    <source>
        <dbReference type="ARBA" id="ARBA00004571"/>
    </source>
</evidence>
<dbReference type="CDD" id="cd01347">
    <property type="entry name" value="ligand_gated_channel"/>
    <property type="match status" value="1"/>
</dbReference>
<evidence type="ECO:0000256" key="10">
    <source>
        <dbReference type="PROSITE-ProRule" id="PRU01360"/>
    </source>
</evidence>
<protein>
    <submittedName>
        <fullName evidence="15">TonB-dependent receptor</fullName>
    </submittedName>
</protein>
<comment type="caution">
    <text evidence="15">The sequence shown here is derived from an EMBL/GenBank/DDBJ whole genome shotgun (WGS) entry which is preliminary data.</text>
</comment>
<dbReference type="GO" id="GO:0009279">
    <property type="term" value="C:cell outer membrane"/>
    <property type="evidence" value="ECO:0007669"/>
    <property type="project" value="UniProtKB-SubCell"/>
</dbReference>
<reference evidence="15 16" key="1">
    <citation type="journal article" date="2013" name="Antonie Van Leeuwenhoek">
        <title>Echinimonas agarilytica gen. nov., sp. nov., a new gammaproteobacterium isolated from the sea urchin Strongylocentrotus intermedius.</title>
        <authorList>
            <person name="Nedashkovskaya O.I."/>
            <person name="Stenkova A.M."/>
            <person name="Zhukova N.V."/>
            <person name="Van Trappen S."/>
            <person name="Lee J.S."/>
            <person name="Kim S.B."/>
        </authorList>
    </citation>
    <scope>NUCLEOTIDE SEQUENCE [LARGE SCALE GENOMIC DNA]</scope>
    <source>
        <strain evidence="15 16">KMM 6351</strain>
    </source>
</reference>
<gene>
    <name evidence="15" type="ORF">NAF29_15970</name>
</gene>
<feature type="signal peptide" evidence="12">
    <location>
        <begin position="1"/>
        <end position="21"/>
    </location>
</feature>
<evidence type="ECO:0000256" key="7">
    <source>
        <dbReference type="ARBA" id="ARBA00023077"/>
    </source>
</evidence>
<dbReference type="AlphaFoldDB" id="A0AA41WAD8"/>
<dbReference type="RefSeq" id="WP_251262632.1">
    <property type="nucleotide sequence ID" value="NZ_JAMQGP010000009.1"/>
</dbReference>
<evidence type="ECO:0000256" key="4">
    <source>
        <dbReference type="ARBA" id="ARBA00022692"/>
    </source>
</evidence>
<accession>A0AA41WAD8</accession>
<keyword evidence="15" id="KW-0675">Receptor</keyword>
<evidence type="ECO:0000256" key="12">
    <source>
        <dbReference type="SAM" id="SignalP"/>
    </source>
</evidence>
<feature type="domain" description="TonB-dependent receptor-like beta-barrel" evidence="13">
    <location>
        <begin position="162"/>
        <end position="568"/>
    </location>
</feature>
<dbReference type="Proteomes" id="UP001165393">
    <property type="component" value="Unassembled WGS sequence"/>
</dbReference>
<feature type="domain" description="TonB-dependent receptor plug" evidence="14">
    <location>
        <begin position="38"/>
        <end position="144"/>
    </location>
</feature>
<keyword evidence="4 10" id="KW-0812">Transmembrane</keyword>
<comment type="subcellular location">
    <subcellularLocation>
        <location evidence="1 10">Cell outer membrane</location>
        <topology evidence="1 10">Multi-pass membrane protein</topology>
    </subcellularLocation>
</comment>
<dbReference type="InterPro" id="IPR036942">
    <property type="entry name" value="Beta-barrel_TonB_sf"/>
</dbReference>
<evidence type="ECO:0000256" key="11">
    <source>
        <dbReference type="RuleBase" id="RU003357"/>
    </source>
</evidence>
<keyword evidence="8 10" id="KW-0472">Membrane</keyword>
<keyword evidence="7 11" id="KW-0798">TonB box</keyword>
<dbReference type="PANTHER" id="PTHR30069">
    <property type="entry name" value="TONB-DEPENDENT OUTER MEMBRANE RECEPTOR"/>
    <property type="match status" value="1"/>
</dbReference>
<proteinExistence type="inferred from homology"/>
<evidence type="ECO:0000313" key="15">
    <source>
        <dbReference type="EMBL" id="MCM2681148.1"/>
    </source>
</evidence>
<keyword evidence="5 12" id="KW-0732">Signal</keyword>
<dbReference type="Gene3D" id="2.40.170.20">
    <property type="entry name" value="TonB-dependent receptor, beta-barrel domain"/>
    <property type="match status" value="1"/>
</dbReference>
<evidence type="ECO:0000313" key="16">
    <source>
        <dbReference type="Proteomes" id="UP001165393"/>
    </source>
</evidence>
<dbReference type="InterPro" id="IPR000531">
    <property type="entry name" value="Beta-barrel_TonB"/>
</dbReference>
<evidence type="ECO:0000259" key="13">
    <source>
        <dbReference type="Pfam" id="PF00593"/>
    </source>
</evidence>
<name>A0AA41WAD8_9GAMM</name>
<dbReference type="PROSITE" id="PS52016">
    <property type="entry name" value="TONB_DEPENDENT_REC_3"/>
    <property type="match status" value="1"/>
</dbReference>
<dbReference type="InterPro" id="IPR012910">
    <property type="entry name" value="Plug_dom"/>
</dbReference>
<dbReference type="Pfam" id="PF07715">
    <property type="entry name" value="Plug"/>
    <property type="match status" value="1"/>
</dbReference>
<sequence>MKKNTLYVAIATALLSAPVCAEETETMVITANRVEQNKFDVMASVDVITREDIQLIQPVSVVDLLNRTSGVTFVQQGGAANTTSIFMRGTNSNQVLILIDGARVGSATLGQKSIQDLSPTQIDRIEVVKGPRAALYGSDAIGGVIQIFTRDLAPNQFNLGGGYGSNNTAQFDAAGGFELFGSRNTMSITGQKSDGFSVTDAEPDDDGYERGAVSLKGDYQVGKVLSFDWMGLIEKGDYDFDGGFENQKDYRNHLVQIGTTADLGQTILRLEIGQSEDEQNGYGNGIGKGDGSLYQTTINQLSANVTHSINDDFTVILGADLQDQEVDSSDPIAVDERTVEGYYAGLTGEVGQFLAEAAVRYDDIEHVDSETTYNLSAGYKFSPNWLVSLNYGTGFKAPSFNDLYSPWGGNQDLVPETSDTVELLLKGNLDLVSIEFAAYNTNIDDLIEWAPIAPGNPNWTPTNLSSAEIKGIDLTLSTSLFDIEHQLTATLLDAENKTTKEDLIRRPSQKFTYAASYAYNQWNVSGDLSYNSDAEDSYGAKLHSYSLLNVFAGYEFDNNFTVRAYGRNMLDKDYSGAIGYNTAGREVGLTVTLQNY</sequence>
<evidence type="ECO:0000256" key="9">
    <source>
        <dbReference type="ARBA" id="ARBA00023237"/>
    </source>
</evidence>
<dbReference type="GO" id="GO:0006811">
    <property type="term" value="P:monoatomic ion transport"/>
    <property type="evidence" value="ECO:0007669"/>
    <property type="project" value="UniProtKB-KW"/>
</dbReference>
<dbReference type="Gene3D" id="2.170.130.10">
    <property type="entry name" value="TonB-dependent receptor, plug domain"/>
    <property type="match status" value="1"/>
</dbReference>
<evidence type="ECO:0000256" key="2">
    <source>
        <dbReference type="ARBA" id="ARBA00022448"/>
    </source>
</evidence>
<feature type="chain" id="PRO_5041361250" evidence="12">
    <location>
        <begin position="22"/>
        <end position="596"/>
    </location>
</feature>
<dbReference type="Pfam" id="PF00593">
    <property type="entry name" value="TonB_dep_Rec_b-barrel"/>
    <property type="match status" value="1"/>
</dbReference>
<evidence type="ECO:0000259" key="14">
    <source>
        <dbReference type="Pfam" id="PF07715"/>
    </source>
</evidence>
<dbReference type="SUPFAM" id="SSF56935">
    <property type="entry name" value="Porins"/>
    <property type="match status" value="1"/>
</dbReference>
<evidence type="ECO:0000256" key="8">
    <source>
        <dbReference type="ARBA" id="ARBA00023136"/>
    </source>
</evidence>
<evidence type="ECO:0000256" key="6">
    <source>
        <dbReference type="ARBA" id="ARBA00023065"/>
    </source>
</evidence>
<keyword evidence="3 10" id="KW-1134">Transmembrane beta strand</keyword>
<organism evidence="15 16">
    <name type="scientific">Echinimonas agarilytica</name>
    <dbReference type="NCBI Taxonomy" id="1215918"/>
    <lineage>
        <taxon>Bacteria</taxon>
        <taxon>Pseudomonadati</taxon>
        <taxon>Pseudomonadota</taxon>
        <taxon>Gammaproteobacteria</taxon>
        <taxon>Alteromonadales</taxon>
        <taxon>Echinimonadaceae</taxon>
        <taxon>Echinimonas</taxon>
    </lineage>
</organism>
<dbReference type="InterPro" id="IPR039426">
    <property type="entry name" value="TonB-dep_rcpt-like"/>
</dbReference>
<dbReference type="InterPro" id="IPR037066">
    <property type="entry name" value="Plug_dom_sf"/>
</dbReference>
<evidence type="ECO:0000256" key="3">
    <source>
        <dbReference type="ARBA" id="ARBA00022452"/>
    </source>
</evidence>
<keyword evidence="9 10" id="KW-0998">Cell outer membrane</keyword>